<evidence type="ECO:0000313" key="2">
    <source>
        <dbReference type="Proteomes" id="UP000009882"/>
    </source>
</evidence>
<keyword evidence="1" id="KW-0378">Hydrolase</keyword>
<accession>K9G0N6</accession>
<sequence length="422" mass="47577">MFNSTNHFTIFSYKKKRIPLDPSKIYPSSTVSQKEHIGWLDIGRQEDSRPAIINSERLKNIVSQLDNPKEKYPSVCAYIGGRCKDHILQKLYPWNNIKRHVSSYKVRLRSDVASLGCRQPTLFVDGDIGQNDRKSPLKRLSAGVGHPIFWECGSAQDVLLVLWAQLVFLFTDVICIFLNDFPDHEKILELLTIFSNVRPAHSLLARLLPRLILISEGERDDGRGNTPAFTLHKMLHEPEFASVCGSFAEITTVHLKPTALSDTARCEPLRALVGRELDATRSVREKQRVRPNAEQMADLFQAAFQQLLVNPSTPFDLIWATRAIYTVNPYIKPNVVYYLDACVKAGVRGPHIAPTIASAVLMDNYVPGMLSQIILRCKFPPSGKFNELYCSVGPTYGFSDLVSIGDCRRLPRARRLLARSTV</sequence>
<dbReference type="GO" id="GO:0016787">
    <property type="term" value="F:hydrolase activity"/>
    <property type="evidence" value="ECO:0007669"/>
    <property type="project" value="UniProtKB-KW"/>
</dbReference>
<dbReference type="OrthoDB" id="194358at2759"/>
<dbReference type="InParanoid" id="K9G0N6"/>
<evidence type="ECO:0000313" key="1">
    <source>
        <dbReference type="EMBL" id="EKV15540.1"/>
    </source>
</evidence>
<proteinExistence type="predicted"/>
<dbReference type="Proteomes" id="UP000009882">
    <property type="component" value="Unassembled WGS sequence"/>
</dbReference>
<dbReference type="OMA" id="GVQTHEW"/>
<reference evidence="2" key="1">
    <citation type="journal article" date="2012" name="BMC Genomics">
        <title>Genome sequence of the necrotrophic fungus Penicillium digitatum, the main postharvest pathogen of citrus.</title>
        <authorList>
            <person name="Marcet-Houben M."/>
            <person name="Ballester A.-R."/>
            <person name="de la Fuente B."/>
            <person name="Harries E."/>
            <person name="Marcos J.F."/>
            <person name="Gonzalez-Candelas L."/>
            <person name="Gabaldon T."/>
        </authorList>
    </citation>
    <scope>NUCLEOTIDE SEQUENCE [LARGE SCALE GENOMIC DNA]</scope>
    <source>
        <strain evidence="2">PHI26 / CECT 20796</strain>
    </source>
</reference>
<dbReference type="eggNOG" id="ENOG502RVV5">
    <property type="taxonomic scope" value="Eukaryota"/>
</dbReference>
<protein>
    <submittedName>
        <fullName evidence="1">Patatin-like serine hydrolase, putative</fullName>
    </submittedName>
</protein>
<dbReference type="EMBL" id="AKCT01000118">
    <property type="protein sequence ID" value="EKV15540.1"/>
    <property type="molecule type" value="Genomic_DNA"/>
</dbReference>
<dbReference type="STRING" id="1170229.K9G0N6"/>
<dbReference type="HOGENOM" id="CLU_650691_0_0_1"/>
<organism evidence="1 2">
    <name type="scientific">Penicillium digitatum (strain PHI26 / CECT 20796)</name>
    <name type="common">Green mold</name>
    <dbReference type="NCBI Taxonomy" id="1170229"/>
    <lineage>
        <taxon>Eukaryota</taxon>
        <taxon>Fungi</taxon>
        <taxon>Dikarya</taxon>
        <taxon>Ascomycota</taxon>
        <taxon>Pezizomycotina</taxon>
        <taxon>Eurotiomycetes</taxon>
        <taxon>Eurotiomycetidae</taxon>
        <taxon>Eurotiales</taxon>
        <taxon>Aspergillaceae</taxon>
        <taxon>Penicillium</taxon>
    </lineage>
</organism>
<comment type="caution">
    <text evidence="1">The sequence shown here is derived from an EMBL/GenBank/DDBJ whole genome shotgun (WGS) entry which is preliminary data.</text>
</comment>
<gene>
    <name evidence="1" type="ORF">PDIG_25330</name>
</gene>
<name>K9G0N6_PEND2</name>
<keyword evidence="2" id="KW-1185">Reference proteome</keyword>
<dbReference type="AlphaFoldDB" id="K9G0N6"/>